<dbReference type="EMBL" id="JAKWBI020000014">
    <property type="protein sequence ID" value="KAJ2906403.1"/>
    <property type="molecule type" value="Genomic_DNA"/>
</dbReference>
<dbReference type="Gene3D" id="1.50.10.20">
    <property type="match status" value="1"/>
</dbReference>
<dbReference type="SUPFAM" id="SSF48208">
    <property type="entry name" value="Six-hairpin glycosidases"/>
    <property type="match status" value="1"/>
</dbReference>
<keyword evidence="2" id="KW-0732">Signal</keyword>
<dbReference type="Proteomes" id="UP001201980">
    <property type="component" value="Unassembled WGS sequence"/>
</dbReference>
<dbReference type="GO" id="GO:0005975">
    <property type="term" value="P:carbohydrate metabolic process"/>
    <property type="evidence" value="ECO:0007669"/>
    <property type="project" value="InterPro"/>
</dbReference>
<evidence type="ECO:0000256" key="2">
    <source>
        <dbReference type="SAM" id="SignalP"/>
    </source>
</evidence>
<sequence length="652" mass="72455">MLPTAGLPSLVLFLFVLLSHSFASLLPFDLFRHGKDDDTNHDAPLPHHHQPISSSPDGNDLLGLIIDSMTTMQDEYFEHWQGTWPSAIDWTAAVMQTILTGSLNSVSVTLNSAKYGGSGSWKVKENMIDTFFGQVVGSYFGQNALSIREQAYDDMLWVVLGWLEGIQFVDEHSAVQYASALANSVGVGGIEENPEGTGKSDRVGEILANASWHGTKWIPTFAHRSRVFWDISYKGWDEKLCAGGMVWNPRLNPYKNAITNELWISASIKMYLYFPGDSITSPFGESSDSCARGARGAERTTGDHHQLPPCDARDPKFLASAVAGYKWLMSSKMMNHQGLFADGFHISRLKEGGTECDLLDKMVYTYNQGVLLSGCRGLYQATGASSYLEECHELVRNVIFATGWDILRAEPVDDISIPGGWLPPWHGLGRAGVLEEQCDSSSRCTQNGQTFKGIFFHHLTEFCSPFTDPVLSGMRVEFGTNPAEVVEMHRQACISYSPWVSHNARAALLTRDAEGKFGMWWTPGFLGWDMVMMKEEEAESEDWIDYRTDGIPDDGVWQDEPFPPKWTPEGGNTGVPRFNWFDVENDTDPADGYEGIAPEEDNGQQVFQRKTRRSTQCSKGCGDPNKRGRGRTVETQAGGVSVLRAAWEFAKL</sequence>
<dbReference type="PANTHER" id="PTHR47791">
    <property type="entry name" value="MEIOTICALLY UP-REGULATED GENE 191 PROTEIN"/>
    <property type="match status" value="1"/>
</dbReference>
<dbReference type="InterPro" id="IPR008928">
    <property type="entry name" value="6-hairpin_glycosidase_sf"/>
</dbReference>
<dbReference type="InterPro" id="IPR053169">
    <property type="entry name" value="MUG_Protein"/>
</dbReference>
<dbReference type="AlphaFoldDB" id="A0AAD5WWY2"/>
<dbReference type="PANTHER" id="PTHR47791:SF2">
    <property type="entry name" value="ENDO MANNANASE, GH76 FAMILY (EUROFUNG)"/>
    <property type="match status" value="1"/>
</dbReference>
<proteinExistence type="predicted"/>
<dbReference type="Pfam" id="PF03663">
    <property type="entry name" value="Glyco_hydro_76"/>
    <property type="match status" value="1"/>
</dbReference>
<evidence type="ECO:0000313" key="4">
    <source>
        <dbReference type="Proteomes" id="UP001201980"/>
    </source>
</evidence>
<feature type="chain" id="PRO_5042139397" evidence="2">
    <location>
        <begin position="24"/>
        <end position="652"/>
    </location>
</feature>
<organism evidence="3 4">
    <name type="scientific">Zalerion maritima</name>
    <dbReference type="NCBI Taxonomy" id="339359"/>
    <lineage>
        <taxon>Eukaryota</taxon>
        <taxon>Fungi</taxon>
        <taxon>Dikarya</taxon>
        <taxon>Ascomycota</taxon>
        <taxon>Pezizomycotina</taxon>
        <taxon>Sordariomycetes</taxon>
        <taxon>Lulworthiomycetidae</taxon>
        <taxon>Lulworthiales</taxon>
        <taxon>Lulworthiaceae</taxon>
        <taxon>Zalerion</taxon>
    </lineage>
</organism>
<gene>
    <name evidence="3" type="ORF">MKZ38_001763</name>
</gene>
<comment type="caution">
    <text evidence="3">The sequence shown here is derived from an EMBL/GenBank/DDBJ whole genome shotgun (WGS) entry which is preliminary data.</text>
</comment>
<dbReference type="InterPro" id="IPR005198">
    <property type="entry name" value="Glyco_hydro_76"/>
</dbReference>
<reference evidence="3" key="1">
    <citation type="submission" date="2022-07" db="EMBL/GenBank/DDBJ databases">
        <title>Draft genome sequence of Zalerion maritima ATCC 34329, a (micro)plastics degrading marine fungus.</title>
        <authorList>
            <person name="Paco A."/>
            <person name="Goncalves M.F.M."/>
            <person name="Rocha-Santos T.A.P."/>
            <person name="Alves A."/>
        </authorList>
    </citation>
    <scope>NUCLEOTIDE SEQUENCE</scope>
    <source>
        <strain evidence="3">ATCC 34329</strain>
    </source>
</reference>
<feature type="compositionally biased region" description="Polar residues" evidence="1">
    <location>
        <begin position="604"/>
        <end position="618"/>
    </location>
</feature>
<feature type="region of interest" description="Disordered" evidence="1">
    <location>
        <begin position="604"/>
        <end position="632"/>
    </location>
</feature>
<keyword evidence="4" id="KW-1185">Reference proteome</keyword>
<keyword evidence="3" id="KW-0378">Hydrolase</keyword>
<feature type="signal peptide" evidence="2">
    <location>
        <begin position="1"/>
        <end position="23"/>
    </location>
</feature>
<protein>
    <submittedName>
        <fullName evidence="3">Glycosyl hydrolase</fullName>
    </submittedName>
</protein>
<evidence type="ECO:0000256" key="1">
    <source>
        <dbReference type="SAM" id="MobiDB-lite"/>
    </source>
</evidence>
<dbReference type="GO" id="GO:0016787">
    <property type="term" value="F:hydrolase activity"/>
    <property type="evidence" value="ECO:0007669"/>
    <property type="project" value="UniProtKB-KW"/>
</dbReference>
<evidence type="ECO:0000313" key="3">
    <source>
        <dbReference type="EMBL" id="KAJ2906403.1"/>
    </source>
</evidence>
<name>A0AAD5WWY2_9PEZI</name>
<accession>A0AAD5WWY2</accession>